<dbReference type="SMART" id="SM00862">
    <property type="entry name" value="Trans_reg_C"/>
    <property type="match status" value="1"/>
</dbReference>
<evidence type="ECO:0000259" key="6">
    <source>
        <dbReference type="PROSITE" id="PS51755"/>
    </source>
</evidence>
<protein>
    <submittedName>
        <fullName evidence="7">Winged helix-turn-helix domain-containing protein</fullName>
    </submittedName>
</protein>
<organism evidence="7 8">
    <name type="scientific">Paenibacillus oenotherae</name>
    <dbReference type="NCBI Taxonomy" id="1435645"/>
    <lineage>
        <taxon>Bacteria</taxon>
        <taxon>Bacillati</taxon>
        <taxon>Bacillota</taxon>
        <taxon>Bacilli</taxon>
        <taxon>Bacillales</taxon>
        <taxon>Paenibacillaceae</taxon>
        <taxon>Paenibacillus</taxon>
    </lineage>
</organism>
<feature type="DNA-binding region" description="OmpR/PhoB-type" evidence="4">
    <location>
        <begin position="130"/>
        <end position="229"/>
    </location>
</feature>
<dbReference type="CDD" id="cd00383">
    <property type="entry name" value="trans_reg_C"/>
    <property type="match status" value="1"/>
</dbReference>
<feature type="compositionally biased region" description="Low complexity" evidence="5">
    <location>
        <begin position="17"/>
        <end position="45"/>
    </location>
</feature>
<evidence type="ECO:0000256" key="1">
    <source>
        <dbReference type="ARBA" id="ARBA00023015"/>
    </source>
</evidence>
<evidence type="ECO:0000256" key="5">
    <source>
        <dbReference type="SAM" id="MobiDB-lite"/>
    </source>
</evidence>
<dbReference type="SUPFAM" id="SSF46894">
    <property type="entry name" value="C-terminal effector domain of the bipartite response regulators"/>
    <property type="match status" value="1"/>
</dbReference>
<dbReference type="PROSITE" id="PS51755">
    <property type="entry name" value="OMPR_PHOB"/>
    <property type="match status" value="1"/>
</dbReference>
<keyword evidence="1" id="KW-0805">Transcription regulation</keyword>
<sequence>MPGGLTWPEQASPPSQSDGVVDGAVSGAAHGASSSGAVSGSAHGASGSAVSGAAYEASDGGAVSGAANGASDSIDGASAAAAAAAADADIARISAEASGMPIMGDVAGLPAQVGGNNADGQSRQPVRPLLNELRSGPFRLSAVERRLWKDDVEIVLTPTEWTLVKLLLEREGAGLSRDDILDEVWGRHFIGDLKIVDVNIRRIRTKIEDEPSEPKYIETLWGYGYRWKRSAGQ</sequence>
<evidence type="ECO:0000256" key="4">
    <source>
        <dbReference type="PROSITE-ProRule" id="PRU01091"/>
    </source>
</evidence>
<feature type="domain" description="OmpR/PhoB-type" evidence="6">
    <location>
        <begin position="130"/>
        <end position="229"/>
    </location>
</feature>
<name>A0ABS7D5M0_9BACL</name>
<keyword evidence="3" id="KW-0804">Transcription</keyword>
<evidence type="ECO:0000256" key="3">
    <source>
        <dbReference type="ARBA" id="ARBA00023163"/>
    </source>
</evidence>
<dbReference type="EMBL" id="JAHZIJ010000004">
    <property type="protein sequence ID" value="MBW7474852.1"/>
    <property type="molecule type" value="Genomic_DNA"/>
</dbReference>
<evidence type="ECO:0000313" key="8">
    <source>
        <dbReference type="Proteomes" id="UP000812277"/>
    </source>
</evidence>
<dbReference type="Gene3D" id="1.10.10.10">
    <property type="entry name" value="Winged helix-like DNA-binding domain superfamily/Winged helix DNA-binding domain"/>
    <property type="match status" value="1"/>
</dbReference>
<keyword evidence="2 4" id="KW-0238">DNA-binding</keyword>
<dbReference type="Pfam" id="PF00486">
    <property type="entry name" value="Trans_reg_C"/>
    <property type="match status" value="1"/>
</dbReference>
<dbReference type="InterPro" id="IPR036388">
    <property type="entry name" value="WH-like_DNA-bd_sf"/>
</dbReference>
<accession>A0ABS7D5M0</accession>
<gene>
    <name evidence="7" type="ORF">K0T92_08855</name>
</gene>
<keyword evidence="8" id="KW-1185">Reference proteome</keyword>
<dbReference type="InterPro" id="IPR001867">
    <property type="entry name" value="OmpR/PhoB-type_DNA-bd"/>
</dbReference>
<dbReference type="Proteomes" id="UP000812277">
    <property type="component" value="Unassembled WGS sequence"/>
</dbReference>
<dbReference type="InterPro" id="IPR016032">
    <property type="entry name" value="Sig_transdc_resp-reg_C-effctor"/>
</dbReference>
<comment type="caution">
    <text evidence="7">The sequence shown here is derived from an EMBL/GenBank/DDBJ whole genome shotgun (WGS) entry which is preliminary data.</text>
</comment>
<evidence type="ECO:0000313" key="7">
    <source>
        <dbReference type="EMBL" id="MBW7474852.1"/>
    </source>
</evidence>
<reference evidence="7 8" key="1">
    <citation type="submission" date="2021-07" db="EMBL/GenBank/DDBJ databases">
        <title>Paenibacillus radiodurans sp. nov., isolated from the southeastern edge of Tengger Desert.</title>
        <authorList>
            <person name="Zhang G."/>
        </authorList>
    </citation>
    <scope>NUCLEOTIDE SEQUENCE [LARGE SCALE GENOMIC DNA]</scope>
    <source>
        <strain evidence="7 8">DT7-4</strain>
    </source>
</reference>
<feature type="region of interest" description="Disordered" evidence="5">
    <location>
        <begin position="1"/>
        <end position="45"/>
    </location>
</feature>
<evidence type="ECO:0000256" key="2">
    <source>
        <dbReference type="ARBA" id="ARBA00023125"/>
    </source>
</evidence>
<proteinExistence type="predicted"/>